<evidence type="ECO:0000313" key="3">
    <source>
        <dbReference type="Proteomes" id="UP000003990"/>
    </source>
</evidence>
<sequence length="118" mass="12335">MSLVAEEDGQVLGHIAFSPVLIGGAEKGWYGLGPVSVLPARQGEGIGGKLIREGLAQLRGAGARGCVLLGDLGYYGRFGFKADARQKLPGVPPEYFQCLAFGPDMPQGDVAYHAAFDA</sequence>
<dbReference type="InterPro" id="IPR000182">
    <property type="entry name" value="GNAT_dom"/>
</dbReference>
<keyword evidence="3" id="KW-1185">Reference proteome</keyword>
<dbReference type="CDD" id="cd04301">
    <property type="entry name" value="NAT_SF"/>
    <property type="match status" value="1"/>
</dbReference>
<organism evidence="2 3">
    <name type="scientific">Brucella ceti M644/93/1</name>
    <dbReference type="NCBI Taxonomy" id="520459"/>
    <lineage>
        <taxon>Bacteria</taxon>
        <taxon>Pseudomonadati</taxon>
        <taxon>Pseudomonadota</taxon>
        <taxon>Alphaproteobacteria</taxon>
        <taxon>Hyphomicrobiales</taxon>
        <taxon>Brucellaceae</taxon>
        <taxon>Brucella/Ochrobactrum group</taxon>
        <taxon>Brucella</taxon>
    </lineage>
</organism>
<dbReference type="Gene3D" id="3.40.630.30">
    <property type="match status" value="1"/>
</dbReference>
<feature type="domain" description="N-acetyltransferase" evidence="1">
    <location>
        <begin position="1"/>
        <end position="106"/>
    </location>
</feature>
<dbReference type="InterPro" id="IPR016181">
    <property type="entry name" value="Acyl_CoA_acyltransferase"/>
</dbReference>
<protein>
    <recommendedName>
        <fullName evidence="1">N-acetyltransferase domain-containing protein</fullName>
    </recommendedName>
</protein>
<dbReference type="SUPFAM" id="SSF55729">
    <property type="entry name" value="Acyl-CoA N-acyltransferases (Nat)"/>
    <property type="match status" value="1"/>
</dbReference>
<gene>
    <name evidence="2" type="ORF">BAIG_03140</name>
</gene>
<dbReference type="Proteomes" id="UP000003990">
    <property type="component" value="Unassembled WGS sequence"/>
</dbReference>
<reference evidence="2 3" key="1">
    <citation type="submission" date="2008-12" db="EMBL/GenBank/DDBJ databases">
        <title>The Genome Sequence of Brucella ceti M644/93/1.</title>
        <authorList>
            <consortium name="The Broad Institute Genome Sequencing Platform"/>
            <person name="Ward D."/>
            <person name="Young S.K."/>
            <person name="Kodira C.D."/>
            <person name="Zeng Q."/>
            <person name="Koehrsen M."/>
            <person name="Alvarado L."/>
            <person name="Berlin A."/>
            <person name="Borenstein D."/>
            <person name="Chen Z."/>
            <person name="Engels R."/>
            <person name="Freedman E."/>
            <person name="Gellesch M."/>
            <person name="Goldberg J."/>
            <person name="Griggs A."/>
            <person name="Gujja S."/>
            <person name="Heiman D."/>
            <person name="Hepburn T."/>
            <person name="Howarth C."/>
            <person name="Jen D."/>
            <person name="Larson L."/>
            <person name="Lewis B."/>
            <person name="Mehta T."/>
            <person name="Park D."/>
            <person name="Pearson M."/>
            <person name="Roberts A."/>
            <person name="Saif S."/>
            <person name="Shea T."/>
            <person name="Shenoy N."/>
            <person name="Sisk P."/>
            <person name="Stolte C."/>
            <person name="Sykes S."/>
            <person name="Walk T."/>
            <person name="White J."/>
            <person name="Yandava C."/>
            <person name="Whatmore A.M."/>
            <person name="Perrett L.L."/>
            <person name="O'Callaghan D."/>
            <person name="Nusbaum C."/>
            <person name="Galagan J."/>
            <person name="Birren B."/>
        </authorList>
    </citation>
    <scope>NUCLEOTIDE SEQUENCE [LARGE SCALE GENOMIC DNA]</scope>
    <source>
        <strain evidence="2 3">M644/93/1</strain>
    </source>
</reference>
<dbReference type="Pfam" id="PF13508">
    <property type="entry name" value="Acetyltransf_7"/>
    <property type="match status" value="1"/>
</dbReference>
<evidence type="ECO:0000313" key="2">
    <source>
        <dbReference type="EMBL" id="EEX98752.1"/>
    </source>
</evidence>
<dbReference type="EMBL" id="DS999673">
    <property type="protein sequence ID" value="EEX98752.1"/>
    <property type="molecule type" value="Genomic_DNA"/>
</dbReference>
<dbReference type="PROSITE" id="PS51186">
    <property type="entry name" value="GNAT"/>
    <property type="match status" value="1"/>
</dbReference>
<evidence type="ECO:0000259" key="1">
    <source>
        <dbReference type="PROSITE" id="PS51186"/>
    </source>
</evidence>
<accession>A0ABM9ZGQ1</accession>
<name>A0ABM9ZGQ1_9HYPH</name>
<proteinExistence type="predicted"/>